<organism evidence="1">
    <name type="scientific">marine metagenome</name>
    <dbReference type="NCBI Taxonomy" id="408172"/>
    <lineage>
        <taxon>unclassified sequences</taxon>
        <taxon>metagenomes</taxon>
        <taxon>ecological metagenomes</taxon>
    </lineage>
</organism>
<sequence>MGEKGRSRDFHFNVKVPIARLANNEASFFRAMEIQERKREKIEEEQ</sequence>
<dbReference type="AlphaFoldDB" id="A0A381ZSP5"/>
<gene>
    <name evidence="1" type="ORF">METZ01_LOCUS144988</name>
</gene>
<accession>A0A381ZSP5</accession>
<evidence type="ECO:0000313" key="1">
    <source>
        <dbReference type="EMBL" id="SVA92134.1"/>
    </source>
</evidence>
<feature type="non-terminal residue" evidence="1">
    <location>
        <position position="46"/>
    </location>
</feature>
<protein>
    <submittedName>
        <fullName evidence="1">Uncharacterized protein</fullName>
    </submittedName>
</protein>
<proteinExistence type="predicted"/>
<name>A0A381ZSP5_9ZZZZ</name>
<dbReference type="EMBL" id="UINC01022466">
    <property type="protein sequence ID" value="SVA92134.1"/>
    <property type="molecule type" value="Genomic_DNA"/>
</dbReference>
<reference evidence="1" key="1">
    <citation type="submission" date="2018-05" db="EMBL/GenBank/DDBJ databases">
        <authorList>
            <person name="Lanie J.A."/>
            <person name="Ng W.-L."/>
            <person name="Kazmierczak K.M."/>
            <person name="Andrzejewski T.M."/>
            <person name="Davidsen T.M."/>
            <person name="Wayne K.J."/>
            <person name="Tettelin H."/>
            <person name="Glass J.I."/>
            <person name="Rusch D."/>
            <person name="Podicherti R."/>
            <person name="Tsui H.-C.T."/>
            <person name="Winkler M.E."/>
        </authorList>
    </citation>
    <scope>NUCLEOTIDE SEQUENCE</scope>
</reference>